<dbReference type="RefSeq" id="WP_188374911.1">
    <property type="nucleotide sequence ID" value="NZ_BMDQ01000003.1"/>
</dbReference>
<evidence type="ECO:0000313" key="4">
    <source>
        <dbReference type="Proteomes" id="UP000624701"/>
    </source>
</evidence>
<keyword evidence="1" id="KW-0472">Membrane</keyword>
<dbReference type="InterPro" id="IPR025698">
    <property type="entry name" value="2TM_dom"/>
</dbReference>
<evidence type="ECO:0000259" key="2">
    <source>
        <dbReference type="Pfam" id="PF13239"/>
    </source>
</evidence>
<gene>
    <name evidence="3" type="ORF">GCM10011444_23130</name>
</gene>
<keyword evidence="4" id="KW-1185">Reference proteome</keyword>
<keyword evidence="1" id="KW-1133">Transmembrane helix</keyword>
<feature type="transmembrane region" description="Helical" evidence="1">
    <location>
        <begin position="70"/>
        <end position="94"/>
    </location>
</feature>
<evidence type="ECO:0000313" key="3">
    <source>
        <dbReference type="EMBL" id="GGI58004.1"/>
    </source>
</evidence>
<dbReference type="EMBL" id="BMDQ01000003">
    <property type="protein sequence ID" value="GGI58004.1"/>
    <property type="molecule type" value="Genomic_DNA"/>
</dbReference>
<sequence>MEKYSIEPYKDNQSNDRDYRKEEAYLRAKKRVEAITGFYWHLASYIVVNIFLILLIGLNSGSGFRGFGPYATAFFWGIGLLFHFIGVFGFNFILGNNWEQRKIQEFMDKEREKDRKFE</sequence>
<comment type="caution">
    <text evidence="3">The sequence shown here is derived from an EMBL/GenBank/DDBJ whole genome shotgun (WGS) entry which is preliminary data.</text>
</comment>
<keyword evidence="1" id="KW-0812">Transmembrane</keyword>
<dbReference type="Proteomes" id="UP000624701">
    <property type="component" value="Unassembled WGS sequence"/>
</dbReference>
<dbReference type="GO" id="GO:0016301">
    <property type="term" value="F:kinase activity"/>
    <property type="evidence" value="ECO:0007669"/>
    <property type="project" value="UniProtKB-KW"/>
</dbReference>
<keyword evidence="3" id="KW-0418">Kinase</keyword>
<reference evidence="4" key="1">
    <citation type="journal article" date="2019" name="Int. J. Syst. Evol. Microbiol.">
        <title>The Global Catalogue of Microorganisms (GCM) 10K type strain sequencing project: providing services to taxonomists for standard genome sequencing and annotation.</title>
        <authorList>
            <consortium name="The Broad Institute Genomics Platform"/>
            <consortium name="The Broad Institute Genome Sequencing Center for Infectious Disease"/>
            <person name="Wu L."/>
            <person name="Ma J."/>
        </authorList>
    </citation>
    <scope>NUCLEOTIDE SEQUENCE [LARGE SCALE GENOMIC DNA]</scope>
    <source>
        <strain evidence="4">CCM 8681</strain>
    </source>
</reference>
<evidence type="ECO:0000256" key="1">
    <source>
        <dbReference type="SAM" id="Phobius"/>
    </source>
</evidence>
<name>A0ABQ2C0K6_9FLAO</name>
<proteinExistence type="predicted"/>
<organism evidence="3 4">
    <name type="scientific">Winogradskyella haliclonae</name>
    <dbReference type="NCBI Taxonomy" id="2048558"/>
    <lineage>
        <taxon>Bacteria</taxon>
        <taxon>Pseudomonadati</taxon>
        <taxon>Bacteroidota</taxon>
        <taxon>Flavobacteriia</taxon>
        <taxon>Flavobacteriales</taxon>
        <taxon>Flavobacteriaceae</taxon>
        <taxon>Winogradskyella</taxon>
    </lineage>
</organism>
<keyword evidence="3" id="KW-0808">Transferase</keyword>
<feature type="domain" description="2TM" evidence="2">
    <location>
        <begin position="27"/>
        <end position="108"/>
    </location>
</feature>
<protein>
    <submittedName>
        <fullName evidence="3">Histidine kinase</fullName>
    </submittedName>
</protein>
<dbReference type="Pfam" id="PF13239">
    <property type="entry name" value="2TM"/>
    <property type="match status" value="1"/>
</dbReference>
<feature type="transmembrane region" description="Helical" evidence="1">
    <location>
        <begin position="37"/>
        <end position="58"/>
    </location>
</feature>
<accession>A0ABQ2C0K6</accession>